<evidence type="ECO:0000256" key="1">
    <source>
        <dbReference type="SAM" id="MobiDB-lite"/>
    </source>
</evidence>
<dbReference type="EMBL" id="CAFBNF010000010">
    <property type="protein sequence ID" value="CAB4930331.1"/>
    <property type="molecule type" value="Genomic_DNA"/>
</dbReference>
<evidence type="ECO:0000313" key="3">
    <source>
        <dbReference type="EMBL" id="CAB5015023.1"/>
    </source>
</evidence>
<sequence>MTDSTLAARDWDPGRHGATAAGPDEGPYEWFVLARVHLVEGRARDAADLFSRVVTADPSSRSAWEGLARARFDSADYDLAAEAFGHLADLAPDDDYAHFGLGLSLWRLRRFAEARDHLGMALAMRPDRADYASALGQVKATLAARRHAGLPPDGQPGDVVPGVFE</sequence>
<dbReference type="PROSITE" id="PS50005">
    <property type="entry name" value="TPR"/>
    <property type="match status" value="2"/>
</dbReference>
<name>A0A6J7IHW0_9ZZZZ</name>
<evidence type="ECO:0000313" key="2">
    <source>
        <dbReference type="EMBL" id="CAB4930331.1"/>
    </source>
</evidence>
<dbReference type="Gene3D" id="1.25.40.10">
    <property type="entry name" value="Tetratricopeptide repeat domain"/>
    <property type="match status" value="1"/>
</dbReference>
<gene>
    <name evidence="2" type="ORF">UFOPK3773_00201</name>
    <name evidence="3" type="ORF">UFOPK3992_01411</name>
</gene>
<protein>
    <submittedName>
        <fullName evidence="2">Unannotated protein</fullName>
    </submittedName>
</protein>
<dbReference type="InterPro" id="IPR019734">
    <property type="entry name" value="TPR_rpt"/>
</dbReference>
<dbReference type="SMART" id="SM00028">
    <property type="entry name" value="TPR"/>
    <property type="match status" value="3"/>
</dbReference>
<dbReference type="InterPro" id="IPR011990">
    <property type="entry name" value="TPR-like_helical_dom_sf"/>
</dbReference>
<feature type="region of interest" description="Disordered" evidence="1">
    <location>
        <begin position="1"/>
        <end position="22"/>
    </location>
</feature>
<accession>A0A6J7IHW0</accession>
<dbReference type="EMBL" id="CAFBOZ010000217">
    <property type="protein sequence ID" value="CAB5015023.1"/>
    <property type="molecule type" value="Genomic_DNA"/>
</dbReference>
<dbReference type="Pfam" id="PF13432">
    <property type="entry name" value="TPR_16"/>
    <property type="match status" value="1"/>
</dbReference>
<proteinExistence type="predicted"/>
<organism evidence="2">
    <name type="scientific">freshwater metagenome</name>
    <dbReference type="NCBI Taxonomy" id="449393"/>
    <lineage>
        <taxon>unclassified sequences</taxon>
        <taxon>metagenomes</taxon>
        <taxon>ecological metagenomes</taxon>
    </lineage>
</organism>
<dbReference type="AlphaFoldDB" id="A0A6J7IHW0"/>
<reference evidence="2" key="1">
    <citation type="submission" date="2020-05" db="EMBL/GenBank/DDBJ databases">
        <authorList>
            <person name="Chiriac C."/>
            <person name="Salcher M."/>
            <person name="Ghai R."/>
            <person name="Kavagutti S V."/>
        </authorList>
    </citation>
    <scope>NUCLEOTIDE SEQUENCE</scope>
</reference>
<dbReference type="SUPFAM" id="SSF48452">
    <property type="entry name" value="TPR-like"/>
    <property type="match status" value="1"/>
</dbReference>